<evidence type="ECO:0000256" key="9">
    <source>
        <dbReference type="RuleBase" id="RU000363"/>
    </source>
</evidence>
<dbReference type="PROSITE" id="PS00061">
    <property type="entry name" value="ADH_SHORT"/>
    <property type="match status" value="1"/>
</dbReference>
<evidence type="ECO:0000313" key="11">
    <source>
        <dbReference type="Proteomes" id="UP000886721"/>
    </source>
</evidence>
<sequence length="253" mass="28286">MKKIGIVTGASSGMGREFLLRLAEEHPKLEEIWAVARRKEQLELLQREVSGVRIRMFSLDLMEEESFQVIEKALKKEKPWVGVLVNSSGVGYSGLLEELSGKEVSDMVQLNCRVLTMMTYLVLPYMKKGGQIYQLASSAAFAPQPGFAVYAASKAYVLRFAAALGQELRPRGIRVISVCPGPVKTEFLDKAYKGQKMPFYKRLFIADSRKVVSRAIRDAKKGKAVSVYGISMKFLRIISRLLPEEAAVRFLGT</sequence>
<keyword evidence="6" id="KW-0560">Oxidoreductase</keyword>
<dbReference type="GO" id="GO:0016491">
    <property type="term" value="F:oxidoreductase activity"/>
    <property type="evidence" value="ECO:0007669"/>
    <property type="project" value="UniProtKB-KW"/>
</dbReference>
<dbReference type="Gene3D" id="3.40.50.720">
    <property type="entry name" value="NAD(P)-binding Rossmann-like Domain"/>
    <property type="match status" value="1"/>
</dbReference>
<comment type="caution">
    <text evidence="10">The sequence shown here is derived from an EMBL/GenBank/DDBJ whole genome shotgun (WGS) entry which is preliminary data.</text>
</comment>
<accession>A0A9D1WXY1</accession>
<dbReference type="GO" id="GO:0030497">
    <property type="term" value="P:fatty acid elongation"/>
    <property type="evidence" value="ECO:0007669"/>
    <property type="project" value="TreeGrafter"/>
</dbReference>
<protein>
    <submittedName>
        <fullName evidence="10">SDR family NAD(P)-dependent oxidoreductase</fullName>
    </submittedName>
</protein>
<evidence type="ECO:0000256" key="1">
    <source>
        <dbReference type="ARBA" id="ARBA00005194"/>
    </source>
</evidence>
<evidence type="ECO:0000256" key="8">
    <source>
        <dbReference type="ARBA" id="ARBA00023160"/>
    </source>
</evidence>
<organism evidence="10 11">
    <name type="scientific">Candidatus Anaerostipes excrementavium</name>
    <dbReference type="NCBI Taxonomy" id="2838463"/>
    <lineage>
        <taxon>Bacteria</taxon>
        <taxon>Bacillati</taxon>
        <taxon>Bacillota</taxon>
        <taxon>Clostridia</taxon>
        <taxon>Lachnospirales</taxon>
        <taxon>Lachnospiraceae</taxon>
        <taxon>Anaerostipes</taxon>
    </lineage>
</organism>
<proteinExistence type="inferred from homology"/>
<name>A0A9D1WXY1_9FIRM</name>
<keyword evidence="7" id="KW-0443">Lipid metabolism</keyword>
<keyword evidence="3" id="KW-0444">Lipid biosynthesis</keyword>
<dbReference type="PRINTS" id="PR00081">
    <property type="entry name" value="GDHRDH"/>
</dbReference>
<comment type="pathway">
    <text evidence="1">Lipid metabolism; fatty acid biosynthesis.</text>
</comment>
<evidence type="ECO:0000313" key="10">
    <source>
        <dbReference type="EMBL" id="HIX69021.1"/>
    </source>
</evidence>
<dbReference type="PRINTS" id="PR00080">
    <property type="entry name" value="SDRFAMILY"/>
</dbReference>
<keyword evidence="5" id="KW-0521">NADP</keyword>
<comment type="similarity">
    <text evidence="2 9">Belongs to the short-chain dehydrogenases/reductases (SDR) family.</text>
</comment>
<evidence type="ECO:0000256" key="7">
    <source>
        <dbReference type="ARBA" id="ARBA00023098"/>
    </source>
</evidence>
<dbReference type="InterPro" id="IPR002347">
    <property type="entry name" value="SDR_fam"/>
</dbReference>
<dbReference type="CDD" id="cd05233">
    <property type="entry name" value="SDR_c"/>
    <property type="match status" value="1"/>
</dbReference>
<evidence type="ECO:0000256" key="6">
    <source>
        <dbReference type="ARBA" id="ARBA00023002"/>
    </source>
</evidence>
<dbReference type="AlphaFoldDB" id="A0A9D1WXY1"/>
<evidence type="ECO:0000256" key="4">
    <source>
        <dbReference type="ARBA" id="ARBA00022832"/>
    </source>
</evidence>
<dbReference type="Proteomes" id="UP000886721">
    <property type="component" value="Unassembled WGS sequence"/>
</dbReference>
<evidence type="ECO:0000256" key="3">
    <source>
        <dbReference type="ARBA" id="ARBA00022516"/>
    </source>
</evidence>
<dbReference type="InterPro" id="IPR020904">
    <property type="entry name" value="Sc_DH/Rdtase_CS"/>
</dbReference>
<reference evidence="10" key="2">
    <citation type="submission" date="2021-04" db="EMBL/GenBank/DDBJ databases">
        <authorList>
            <person name="Gilroy R."/>
        </authorList>
    </citation>
    <scope>NUCLEOTIDE SEQUENCE</scope>
    <source>
        <strain evidence="10">CHK191-13928</strain>
    </source>
</reference>
<dbReference type="SUPFAM" id="SSF51735">
    <property type="entry name" value="NAD(P)-binding Rossmann-fold domains"/>
    <property type="match status" value="1"/>
</dbReference>
<dbReference type="InterPro" id="IPR036291">
    <property type="entry name" value="NAD(P)-bd_dom_sf"/>
</dbReference>
<evidence type="ECO:0000256" key="5">
    <source>
        <dbReference type="ARBA" id="ARBA00022857"/>
    </source>
</evidence>
<keyword evidence="4" id="KW-0276">Fatty acid metabolism</keyword>
<gene>
    <name evidence="10" type="ORF">H9735_13005</name>
</gene>
<dbReference type="PANTHER" id="PTHR43086">
    <property type="entry name" value="VERY-LONG-CHAIN 3-OXOOACYL-COA REDUCTASE"/>
    <property type="match status" value="1"/>
</dbReference>
<evidence type="ECO:0000256" key="2">
    <source>
        <dbReference type="ARBA" id="ARBA00006484"/>
    </source>
</evidence>
<reference evidence="10" key="1">
    <citation type="journal article" date="2021" name="PeerJ">
        <title>Extensive microbial diversity within the chicken gut microbiome revealed by metagenomics and culture.</title>
        <authorList>
            <person name="Gilroy R."/>
            <person name="Ravi A."/>
            <person name="Getino M."/>
            <person name="Pursley I."/>
            <person name="Horton D.L."/>
            <person name="Alikhan N.F."/>
            <person name="Baker D."/>
            <person name="Gharbi K."/>
            <person name="Hall N."/>
            <person name="Watson M."/>
            <person name="Adriaenssens E.M."/>
            <person name="Foster-Nyarko E."/>
            <person name="Jarju S."/>
            <person name="Secka A."/>
            <person name="Antonio M."/>
            <person name="Oren A."/>
            <person name="Chaudhuri R.R."/>
            <person name="La Ragione R."/>
            <person name="Hildebrand F."/>
            <person name="Pallen M.J."/>
        </authorList>
    </citation>
    <scope>NUCLEOTIDE SEQUENCE</scope>
    <source>
        <strain evidence="10">CHK191-13928</strain>
    </source>
</reference>
<dbReference type="PANTHER" id="PTHR43086:SF2">
    <property type="entry name" value="HYDROXYSTEROID DEHYDROGENASE-LIKE PROTEIN 1"/>
    <property type="match status" value="1"/>
</dbReference>
<dbReference type="EMBL" id="DXEM01000039">
    <property type="protein sequence ID" value="HIX69021.1"/>
    <property type="molecule type" value="Genomic_DNA"/>
</dbReference>
<keyword evidence="8" id="KW-0275">Fatty acid biosynthesis</keyword>
<dbReference type="Pfam" id="PF00106">
    <property type="entry name" value="adh_short"/>
    <property type="match status" value="1"/>
</dbReference>